<proteinExistence type="predicted"/>
<organism evidence="3 4">
    <name type="scientific">Gemmata massiliana</name>
    <dbReference type="NCBI Taxonomy" id="1210884"/>
    <lineage>
        <taxon>Bacteria</taxon>
        <taxon>Pseudomonadati</taxon>
        <taxon>Planctomycetota</taxon>
        <taxon>Planctomycetia</taxon>
        <taxon>Gemmatales</taxon>
        <taxon>Gemmataceae</taxon>
        <taxon>Gemmata</taxon>
    </lineage>
</organism>
<name>A0A6P2CYF7_9BACT</name>
<dbReference type="EMBL" id="LR593886">
    <property type="protein sequence ID" value="VTR94031.1"/>
    <property type="molecule type" value="Genomic_DNA"/>
</dbReference>
<evidence type="ECO:0000256" key="1">
    <source>
        <dbReference type="SAM" id="MobiDB-lite"/>
    </source>
</evidence>
<evidence type="ECO:0000256" key="2">
    <source>
        <dbReference type="SAM" id="Phobius"/>
    </source>
</evidence>
<dbReference type="Proteomes" id="UP000464178">
    <property type="component" value="Chromosome"/>
</dbReference>
<feature type="compositionally biased region" description="Basic and acidic residues" evidence="1">
    <location>
        <begin position="59"/>
        <end position="115"/>
    </location>
</feature>
<evidence type="ECO:0000313" key="4">
    <source>
        <dbReference type="Proteomes" id="UP000464178"/>
    </source>
</evidence>
<reference evidence="3 4" key="1">
    <citation type="submission" date="2019-05" db="EMBL/GenBank/DDBJ databases">
        <authorList>
            <consortium name="Science for Life Laboratories"/>
        </authorList>
    </citation>
    <scope>NUCLEOTIDE SEQUENCE [LARGE SCALE GENOMIC DNA]</scope>
    <source>
        <strain evidence="3">Soil9</strain>
    </source>
</reference>
<feature type="compositionally biased region" description="Polar residues" evidence="1">
    <location>
        <begin position="34"/>
        <end position="43"/>
    </location>
</feature>
<sequence>MSSFTYRCLRDNNHSYLSVLPLRRGEGQEHCTGCQRQVPQVQEQFHDRSGRRPPGLGRENQRGCGRDLRTIGREAEAETARGRRDPRDGRPTRRDRAVARSARRAEPTISPHDEAGPGPSPDVDEPDAATDTSFLLALGALTLVGPTVLASQLPFGRLIALAVAAIGLVGGLLCLGAEGRARVGGALAARCTRALRWLCCCSRRGSTWTRGKPRQSRNHKARSWSSMGAASRR</sequence>
<feature type="compositionally biased region" description="Basic residues" evidence="1">
    <location>
        <begin position="211"/>
        <end position="222"/>
    </location>
</feature>
<keyword evidence="2" id="KW-0812">Transmembrane</keyword>
<accession>A0A6P2CYF7</accession>
<protein>
    <submittedName>
        <fullName evidence="3">Uncharacterized protein</fullName>
    </submittedName>
</protein>
<dbReference type="KEGG" id="gms:SOIL9_36830"/>
<evidence type="ECO:0000313" key="3">
    <source>
        <dbReference type="EMBL" id="VTR94031.1"/>
    </source>
</evidence>
<gene>
    <name evidence="3" type="ORF">SOIL9_36830</name>
</gene>
<keyword evidence="4" id="KW-1185">Reference proteome</keyword>
<keyword evidence="2" id="KW-1133">Transmembrane helix</keyword>
<feature type="region of interest" description="Disordered" evidence="1">
    <location>
        <begin position="207"/>
        <end position="233"/>
    </location>
</feature>
<feature type="transmembrane region" description="Helical" evidence="2">
    <location>
        <begin position="158"/>
        <end position="177"/>
    </location>
</feature>
<feature type="transmembrane region" description="Helical" evidence="2">
    <location>
        <begin position="134"/>
        <end position="152"/>
    </location>
</feature>
<dbReference type="AlphaFoldDB" id="A0A6P2CYF7"/>
<feature type="region of interest" description="Disordered" evidence="1">
    <location>
        <begin position="34"/>
        <end position="128"/>
    </location>
</feature>
<feature type="compositionally biased region" description="Polar residues" evidence="1">
    <location>
        <begin position="223"/>
        <end position="233"/>
    </location>
</feature>
<keyword evidence="2" id="KW-0472">Membrane</keyword>